<dbReference type="OrthoDB" id="3235126at2"/>
<feature type="transmembrane region" description="Helical" evidence="2">
    <location>
        <begin position="637"/>
        <end position="656"/>
    </location>
</feature>
<dbReference type="RefSeq" id="WP_012198733.1">
    <property type="nucleotide sequence ID" value="NC_010001.1"/>
</dbReference>
<accession>A9KJT5</accession>
<dbReference type="EMBL" id="CP000885">
    <property type="protein sequence ID" value="ABX41090.1"/>
    <property type="molecule type" value="Genomic_DNA"/>
</dbReference>
<keyword evidence="2" id="KW-1133">Transmembrane helix</keyword>
<feature type="region of interest" description="Disordered" evidence="1">
    <location>
        <begin position="597"/>
        <end position="624"/>
    </location>
</feature>
<keyword evidence="2" id="KW-0472">Membrane</keyword>
<evidence type="ECO:0000313" key="3">
    <source>
        <dbReference type="EMBL" id="ABX41090.1"/>
    </source>
</evidence>
<dbReference type="Pfam" id="PF08757">
    <property type="entry name" value="CotH"/>
    <property type="match status" value="2"/>
</dbReference>
<protein>
    <submittedName>
        <fullName evidence="3">Spore coat protein CotH</fullName>
    </submittedName>
</protein>
<dbReference type="InterPro" id="IPR014867">
    <property type="entry name" value="Spore_coat_CotH_CotH2/3/7"/>
</dbReference>
<keyword evidence="3" id="KW-0167">Capsid protein</keyword>
<dbReference type="KEGG" id="cpy:Cphy_0703"/>
<name>A9KJT5_LACP7</name>
<keyword evidence="4" id="KW-1185">Reference proteome</keyword>
<feature type="region of interest" description="Disordered" evidence="1">
    <location>
        <begin position="219"/>
        <end position="258"/>
    </location>
</feature>
<evidence type="ECO:0000256" key="2">
    <source>
        <dbReference type="SAM" id="Phobius"/>
    </source>
</evidence>
<keyword evidence="2" id="KW-0812">Transmembrane</keyword>
<feature type="transmembrane region" description="Helical" evidence="2">
    <location>
        <begin position="7"/>
        <end position="29"/>
    </location>
</feature>
<dbReference type="Proteomes" id="UP000000370">
    <property type="component" value="Chromosome"/>
</dbReference>
<dbReference type="PANTHER" id="PTHR40050">
    <property type="entry name" value="INNER SPORE COAT PROTEIN H"/>
    <property type="match status" value="1"/>
</dbReference>
<dbReference type="HOGENOM" id="CLU_021893_0_0_9"/>
<proteinExistence type="predicted"/>
<evidence type="ECO:0000313" key="4">
    <source>
        <dbReference type="Proteomes" id="UP000000370"/>
    </source>
</evidence>
<dbReference type="PANTHER" id="PTHR40050:SF1">
    <property type="entry name" value="INNER SPORE COAT PROTEIN H"/>
    <property type="match status" value="1"/>
</dbReference>
<dbReference type="eggNOG" id="COG5337">
    <property type="taxonomic scope" value="Bacteria"/>
</dbReference>
<keyword evidence="3" id="KW-0946">Virion</keyword>
<dbReference type="AlphaFoldDB" id="A9KJT5"/>
<evidence type="ECO:0000256" key="1">
    <source>
        <dbReference type="SAM" id="MobiDB-lite"/>
    </source>
</evidence>
<dbReference type="STRING" id="357809.Cphy_0703"/>
<gene>
    <name evidence="3" type="ordered locus">Cphy_0703</name>
</gene>
<sequence length="663" mass="72207" precursor="true">MITSKYIPAITGVIICFCLFICGFVVYAANAFDTTNIPEYQKRLFGDEIITLDIQVDGSDWQSLLDNAQAKEWISADLIINGEKFSGVGVRTKGNSSLSSAITSDGGGRYSLQFKLNKYIKGQTYYGLDTFCINNMMGDATYMKDYLSYEIMNYIGVATPLTNYASVTVNGEDYGFCVALERYEEAFLDRAYSTSAGQLYSVKMGMGMRGNFEDMQQDGENGFPGRGEALNNEGFPDRQQNGNFGDRSQGDGGINFEDRQQGGGIGMGGFGGQGGGSLVYTDDNISSYSAIFENAVFNNASKKDKKRVITALENLNTGTDLEKYFDVDEILRYFAAHTVVVNLDSYISNMAQNYYIYERDGKLSILPWDYGLAFGGFQSGGASSVVNFPIDTPVSGVSMEDRPLLNMLLEVDEYKERYHSYLQQIVEGYFESGLFEKKINELDVKISEYVKNDVSAYYTYDQYKESLPNLIELGHLRAESIKGQLNGTIPSTSNGQNADNSALIDAEGVNLSALGSMGAGGMGGGMGGRPEVDGDFSLDGQGGFPGGNMVDMALMQQAMQILREAGGELTDEVKDDLLELGLSEEQIDMVISMQNGLPDGMNQPGADNGNGGRGGRQGDTNLTNASVTSSQINSSTMVILTVGMLIFLIYATIFIAKPRKNMI</sequence>
<feature type="compositionally biased region" description="Gly residues" evidence="1">
    <location>
        <begin position="608"/>
        <end position="617"/>
    </location>
</feature>
<reference evidence="4" key="1">
    <citation type="submission" date="2007-11" db="EMBL/GenBank/DDBJ databases">
        <title>Complete genome sequence of Clostridium phytofermentans ISDg.</title>
        <authorList>
            <person name="Leschine S.B."/>
            <person name="Warnick T.A."/>
            <person name="Blanchard J.L."/>
            <person name="Schnell D.J."/>
            <person name="Petit E.L."/>
            <person name="LaTouf W.G."/>
            <person name="Copeland A."/>
            <person name="Lucas S."/>
            <person name="Lapidus A."/>
            <person name="Barry K."/>
            <person name="Glavina del Rio T."/>
            <person name="Dalin E."/>
            <person name="Tice H."/>
            <person name="Pitluck S."/>
            <person name="Kiss H."/>
            <person name="Brettin T."/>
            <person name="Bruce D."/>
            <person name="Detter J.C."/>
            <person name="Han C."/>
            <person name="Kuske C."/>
            <person name="Schmutz J."/>
            <person name="Larimer F."/>
            <person name="Land M."/>
            <person name="Hauser L."/>
            <person name="Kyrpides N."/>
            <person name="Kim E.A."/>
            <person name="Richardson P."/>
        </authorList>
    </citation>
    <scope>NUCLEOTIDE SEQUENCE [LARGE SCALE GENOMIC DNA]</scope>
    <source>
        <strain evidence="4">ATCC 700394 / DSM 18823 / ISDg</strain>
    </source>
</reference>
<organism evidence="3 4">
    <name type="scientific">Lachnoclostridium phytofermentans (strain ATCC 700394 / DSM 18823 / ISDg)</name>
    <name type="common">Clostridium phytofermentans</name>
    <dbReference type="NCBI Taxonomy" id="357809"/>
    <lineage>
        <taxon>Bacteria</taxon>
        <taxon>Bacillati</taxon>
        <taxon>Bacillota</taxon>
        <taxon>Clostridia</taxon>
        <taxon>Lachnospirales</taxon>
        <taxon>Lachnospiraceae</taxon>
    </lineage>
</organism>